<gene>
    <name evidence="2" type="ORF">IG3_05779</name>
</gene>
<evidence type="ECO:0000313" key="3">
    <source>
        <dbReference type="Proteomes" id="UP000004136"/>
    </source>
</evidence>
<organism evidence="2 3">
    <name type="scientific">Bacillus cereus HuA2-1</name>
    <dbReference type="NCBI Taxonomy" id="1053201"/>
    <lineage>
        <taxon>Bacteria</taxon>
        <taxon>Bacillati</taxon>
        <taxon>Bacillota</taxon>
        <taxon>Bacilli</taxon>
        <taxon>Bacillales</taxon>
        <taxon>Bacillaceae</taxon>
        <taxon>Bacillus</taxon>
        <taxon>Bacillus cereus group</taxon>
    </lineage>
</organism>
<name>J9B6T6_BACCE</name>
<dbReference type="Pfam" id="PF13027">
    <property type="entry name" value="DUF3888"/>
    <property type="match status" value="1"/>
</dbReference>
<sequence>MGLCKPHMNMVYNKISSFLSYFTQAKAFVSTIILAKVDRIILGDVMKKIIIALSFLMFIVSYSTFSFQVNAKEPDNDMVRYALIRSLSPSIDKALTEIYKDATEGIPSWAGWDTEIVNIKQLYGIGGAYDVKVRVHPYYGPHIGYGIDEITVRVDASGQQLIEYKHIQDV</sequence>
<evidence type="ECO:0000313" key="2">
    <source>
        <dbReference type="EMBL" id="EJV74419.1"/>
    </source>
</evidence>
<comment type="caution">
    <text evidence="2">The sequence shown here is derived from an EMBL/GenBank/DDBJ whole genome shotgun (WGS) entry which is preliminary data.</text>
</comment>
<proteinExistence type="predicted"/>
<dbReference type="Proteomes" id="UP000004136">
    <property type="component" value="Unassembled WGS sequence"/>
</dbReference>
<evidence type="ECO:0008006" key="4">
    <source>
        <dbReference type="Google" id="ProtNLM"/>
    </source>
</evidence>
<dbReference type="HOGENOM" id="CLU_1623803_0_0_9"/>
<dbReference type="EMBL" id="AHDV01000058">
    <property type="protein sequence ID" value="EJV74419.1"/>
    <property type="molecule type" value="Genomic_DNA"/>
</dbReference>
<keyword evidence="1" id="KW-0472">Membrane</keyword>
<evidence type="ECO:0000256" key="1">
    <source>
        <dbReference type="SAM" id="Phobius"/>
    </source>
</evidence>
<dbReference type="AlphaFoldDB" id="J9B6T6"/>
<keyword evidence="1" id="KW-1133">Transmembrane helix</keyword>
<reference evidence="2 3" key="1">
    <citation type="submission" date="2012-04" db="EMBL/GenBank/DDBJ databases">
        <title>The Genome Sequence of Bacillus cereus HuA2-1.</title>
        <authorList>
            <consortium name="The Broad Institute Genome Sequencing Platform"/>
            <consortium name="The Broad Institute Genome Sequencing Center for Infectious Disease"/>
            <person name="Feldgarden M."/>
            <person name="Van der Auwera G.A."/>
            <person name="Mahillon J."/>
            <person name="Duprez V."/>
            <person name="Timmery S."/>
            <person name="Mattelet C."/>
            <person name="Dierick K."/>
            <person name="Sun M."/>
            <person name="Yu Z."/>
            <person name="Zhu L."/>
            <person name="Hu X."/>
            <person name="Shank E.B."/>
            <person name="Swiecicka I."/>
            <person name="Hansen B.M."/>
            <person name="Andrup L."/>
            <person name="Young S.K."/>
            <person name="Zeng Q."/>
            <person name="Gargeya S."/>
            <person name="Fitzgerald M."/>
            <person name="Haas B."/>
            <person name="Abouelleil A."/>
            <person name="Alvarado L."/>
            <person name="Arachchi H.M."/>
            <person name="Berlin A."/>
            <person name="Chapman S.B."/>
            <person name="Goldberg J."/>
            <person name="Griggs A."/>
            <person name="Gujja S."/>
            <person name="Hansen M."/>
            <person name="Howarth C."/>
            <person name="Imamovic A."/>
            <person name="Larimer J."/>
            <person name="McCowen C."/>
            <person name="Montmayeur A."/>
            <person name="Murphy C."/>
            <person name="Neiman D."/>
            <person name="Pearson M."/>
            <person name="Priest M."/>
            <person name="Roberts A."/>
            <person name="Saif S."/>
            <person name="Shea T."/>
            <person name="Sisk P."/>
            <person name="Sykes S."/>
            <person name="Wortman J."/>
            <person name="Nusbaum C."/>
            <person name="Birren B."/>
        </authorList>
    </citation>
    <scope>NUCLEOTIDE SEQUENCE [LARGE SCALE GENOMIC DNA]</scope>
    <source>
        <strain evidence="2 3">HuA2-1</strain>
    </source>
</reference>
<accession>J9B6T6</accession>
<feature type="transmembrane region" description="Helical" evidence="1">
    <location>
        <begin position="18"/>
        <end position="37"/>
    </location>
</feature>
<feature type="transmembrane region" description="Helical" evidence="1">
    <location>
        <begin position="49"/>
        <end position="69"/>
    </location>
</feature>
<keyword evidence="1" id="KW-0812">Transmembrane</keyword>
<dbReference type="InterPro" id="IPR024984">
    <property type="entry name" value="DUF3888"/>
</dbReference>
<dbReference type="PATRIC" id="fig|1053201.3.peg.5935"/>
<protein>
    <recommendedName>
        <fullName evidence="4">DUF3888 domain-containing protein</fullName>
    </recommendedName>
</protein>